<organism evidence="1 2">
    <name type="scientific">Photobacterium lipolyticum</name>
    <dbReference type="NCBI Taxonomy" id="266810"/>
    <lineage>
        <taxon>Bacteria</taxon>
        <taxon>Pseudomonadati</taxon>
        <taxon>Pseudomonadota</taxon>
        <taxon>Gammaproteobacteria</taxon>
        <taxon>Vibrionales</taxon>
        <taxon>Vibrionaceae</taxon>
        <taxon>Photobacterium</taxon>
    </lineage>
</organism>
<dbReference type="Gene3D" id="1.25.40.10">
    <property type="entry name" value="Tetratricopeptide repeat domain"/>
    <property type="match status" value="1"/>
</dbReference>
<dbReference type="SUPFAM" id="SSF48452">
    <property type="entry name" value="TPR-like"/>
    <property type="match status" value="1"/>
</dbReference>
<sequence length="235" mass="25918">MEMAYSEVMALPAKERGPLLKLLAESGDNDACLEYAKLIFADKYSGTPSAGQSKDEAKAEARSEAVTYLYDAARRGHLPSIILGQDAVFLGRRGAFNKVLCKVSYTKAIEFLDLWLAQEPEPDDRALALFRKGLCLKLMNAETPWDEVKLLWEQSASLGGEHGIAAAAQLGVWHYDNGCYDEAIPWLEKAKTASMMAASHLMLIHKNHTKSEDDYKECSDICLALCSTKPKPGQT</sequence>
<protein>
    <recommendedName>
        <fullName evidence="3">Sel1 repeat family protein</fullName>
    </recommendedName>
</protein>
<evidence type="ECO:0000313" key="1">
    <source>
        <dbReference type="EMBL" id="PSW04440.1"/>
    </source>
</evidence>
<gene>
    <name evidence="1" type="ORF">C9I89_14065</name>
</gene>
<evidence type="ECO:0000313" key="2">
    <source>
        <dbReference type="Proteomes" id="UP000240904"/>
    </source>
</evidence>
<proteinExistence type="predicted"/>
<accession>A0A2T3MWU4</accession>
<dbReference type="Proteomes" id="UP000240904">
    <property type="component" value="Unassembled WGS sequence"/>
</dbReference>
<name>A0A2T3MWU4_9GAMM</name>
<evidence type="ECO:0008006" key="3">
    <source>
        <dbReference type="Google" id="ProtNLM"/>
    </source>
</evidence>
<dbReference type="EMBL" id="PYMC01000009">
    <property type="protein sequence ID" value="PSW04440.1"/>
    <property type="molecule type" value="Genomic_DNA"/>
</dbReference>
<reference evidence="1 2" key="1">
    <citation type="submission" date="2018-03" db="EMBL/GenBank/DDBJ databases">
        <title>Whole genome sequencing of Histamine producing bacteria.</title>
        <authorList>
            <person name="Butler K."/>
        </authorList>
    </citation>
    <scope>NUCLEOTIDE SEQUENCE [LARGE SCALE GENOMIC DNA]</scope>
    <source>
        <strain evidence="1 2">DSM 16190</strain>
    </source>
</reference>
<dbReference type="InterPro" id="IPR011990">
    <property type="entry name" value="TPR-like_helical_dom_sf"/>
</dbReference>
<comment type="caution">
    <text evidence="1">The sequence shown here is derived from an EMBL/GenBank/DDBJ whole genome shotgun (WGS) entry which is preliminary data.</text>
</comment>
<dbReference type="AlphaFoldDB" id="A0A2T3MWU4"/>
<keyword evidence="2" id="KW-1185">Reference proteome</keyword>